<keyword evidence="1" id="KW-0479">Metal-binding</keyword>
<comment type="caution">
    <text evidence="4">The sequence shown here is derived from an EMBL/GenBank/DDBJ whole genome shotgun (WGS) entry which is preliminary data.</text>
</comment>
<dbReference type="InterPro" id="IPR011059">
    <property type="entry name" value="Metal-dep_hydrolase_composite"/>
</dbReference>
<evidence type="ECO:0000259" key="3">
    <source>
        <dbReference type="Pfam" id="PF07969"/>
    </source>
</evidence>
<evidence type="ECO:0000313" key="4">
    <source>
        <dbReference type="EMBL" id="MBB4101988.1"/>
    </source>
</evidence>
<sequence length="438" mass="48332">MPNDFLTLPVAPRYRLANATLPAICVKGYEAPAAEGLVKADLIVADGRIEAIIAPGTFPEDLPVADLRDGMVWPTFTEMHTHIDKGHIWERTRNPDGTFMGALENVGLDRTAHWNAADVRARMDFSLRSAYAHGTGLLRTHLDSIAPQHRISFEVVAEMRETWKGRIDLQAVALFNMDHVYDETYFADLVATVKRTGGLLGGVPQMWPDLHERLDIVFRAAAENGLDIDFHVDETKDREVLALEAVAEAKLRNGFEGAVSVGHCCSLARQEEDVAKRVIEKVAKAGLNVVSLPMCNMYLQDREAGRTPRWRGVTLFHELTAAGVSTSVSSDNTRDPFYAYGDLDAVEVFREAVRILHLDHPLDDAARVVTVTPSAALGRAEKGVITPGGPADLVLFSARRWSEFLSRPQADRIVMRNGMGIDRSLPDYRDLDPICSGA</sequence>
<reference evidence="4 5" key="1">
    <citation type="submission" date="2020-08" db="EMBL/GenBank/DDBJ databases">
        <title>Genomic Encyclopedia of Type Strains, Phase IV (KMG-IV): sequencing the most valuable type-strain genomes for metagenomic binning, comparative biology and taxonomic classification.</title>
        <authorList>
            <person name="Goeker M."/>
        </authorList>
    </citation>
    <scope>NUCLEOTIDE SEQUENCE [LARGE SCALE GENOMIC DNA]</scope>
    <source>
        <strain evidence="4 5">DSM 26385</strain>
    </source>
</reference>
<dbReference type="GO" id="GO:0046872">
    <property type="term" value="F:metal ion binding"/>
    <property type="evidence" value="ECO:0007669"/>
    <property type="project" value="UniProtKB-KW"/>
</dbReference>
<dbReference type="EC" id="3.5.4.1" evidence="4"/>
<protein>
    <submittedName>
        <fullName evidence="4">Cytosine deaminase</fullName>
        <ecNumber evidence="4">3.5.4.1</ecNumber>
    </submittedName>
</protein>
<dbReference type="PANTHER" id="PTHR32027:SF0">
    <property type="entry name" value="CYTOSINE DEAMINASE"/>
    <property type="match status" value="1"/>
</dbReference>
<dbReference type="InterPro" id="IPR052349">
    <property type="entry name" value="Metallo-hydrolase_Enzymes"/>
</dbReference>
<organism evidence="4 5">
    <name type="scientific">Allorhizobium borbori</name>
    <dbReference type="NCBI Taxonomy" id="485907"/>
    <lineage>
        <taxon>Bacteria</taxon>
        <taxon>Pseudomonadati</taxon>
        <taxon>Pseudomonadota</taxon>
        <taxon>Alphaproteobacteria</taxon>
        <taxon>Hyphomicrobiales</taxon>
        <taxon>Rhizobiaceae</taxon>
        <taxon>Rhizobium/Agrobacterium group</taxon>
        <taxon>Allorhizobium</taxon>
    </lineage>
</organism>
<dbReference type="GO" id="GO:0004131">
    <property type="term" value="F:cytosine deaminase activity"/>
    <property type="evidence" value="ECO:0007669"/>
    <property type="project" value="UniProtKB-EC"/>
</dbReference>
<dbReference type="SUPFAM" id="SSF51338">
    <property type="entry name" value="Composite domain of metallo-dependent hydrolases"/>
    <property type="match status" value="1"/>
</dbReference>
<proteinExistence type="predicted"/>
<evidence type="ECO:0000256" key="2">
    <source>
        <dbReference type="ARBA" id="ARBA00022801"/>
    </source>
</evidence>
<dbReference type="Gene3D" id="2.30.40.10">
    <property type="entry name" value="Urease, subunit C, domain 1"/>
    <property type="match status" value="1"/>
</dbReference>
<gene>
    <name evidence="4" type="ORF">GGQ66_000516</name>
</gene>
<dbReference type="EMBL" id="JACIDU010000002">
    <property type="protein sequence ID" value="MBB4101988.1"/>
    <property type="molecule type" value="Genomic_DNA"/>
</dbReference>
<dbReference type="PANTHER" id="PTHR32027">
    <property type="entry name" value="CYTOSINE DEAMINASE"/>
    <property type="match status" value="1"/>
</dbReference>
<dbReference type="FunFam" id="3.20.20.140:FF:000019">
    <property type="entry name" value="Cytosine deaminase"/>
    <property type="match status" value="1"/>
</dbReference>
<dbReference type="RefSeq" id="WP_183789096.1">
    <property type="nucleotide sequence ID" value="NZ_JACIDU010000002.1"/>
</dbReference>
<evidence type="ECO:0000313" key="5">
    <source>
        <dbReference type="Proteomes" id="UP000584824"/>
    </source>
</evidence>
<evidence type="ECO:0000256" key="1">
    <source>
        <dbReference type="ARBA" id="ARBA00022723"/>
    </source>
</evidence>
<feature type="domain" description="Amidohydrolase 3" evidence="3">
    <location>
        <begin position="196"/>
        <end position="410"/>
    </location>
</feature>
<dbReference type="InterPro" id="IPR013108">
    <property type="entry name" value="Amidohydro_3"/>
</dbReference>
<accession>A0A7W6JYM4</accession>
<dbReference type="GO" id="GO:0035888">
    <property type="term" value="F:isoguanine deaminase activity"/>
    <property type="evidence" value="ECO:0007669"/>
    <property type="project" value="TreeGrafter"/>
</dbReference>
<dbReference type="Gene3D" id="3.20.20.140">
    <property type="entry name" value="Metal-dependent hydrolases"/>
    <property type="match status" value="1"/>
</dbReference>
<keyword evidence="5" id="KW-1185">Reference proteome</keyword>
<dbReference type="Proteomes" id="UP000584824">
    <property type="component" value="Unassembled WGS sequence"/>
</dbReference>
<keyword evidence="2 4" id="KW-0378">Hydrolase</keyword>
<dbReference type="NCBIfam" id="NF005759">
    <property type="entry name" value="PRK07583.1"/>
    <property type="match status" value="1"/>
</dbReference>
<dbReference type="Pfam" id="PF07969">
    <property type="entry name" value="Amidohydro_3"/>
    <property type="match status" value="1"/>
</dbReference>
<dbReference type="CDD" id="cd01293">
    <property type="entry name" value="Bact_CD"/>
    <property type="match status" value="1"/>
</dbReference>
<name>A0A7W6JYM4_9HYPH</name>
<dbReference type="GO" id="GO:0006209">
    <property type="term" value="P:cytosine catabolic process"/>
    <property type="evidence" value="ECO:0007669"/>
    <property type="project" value="TreeGrafter"/>
</dbReference>
<dbReference type="AlphaFoldDB" id="A0A7W6JYM4"/>
<dbReference type="InterPro" id="IPR032466">
    <property type="entry name" value="Metal_Hydrolase"/>
</dbReference>
<dbReference type="SUPFAM" id="SSF51556">
    <property type="entry name" value="Metallo-dependent hydrolases"/>
    <property type="match status" value="1"/>
</dbReference>